<name>A0A314ZHW2_PRUYE</name>
<gene>
    <name evidence="1" type="ORF">Pyn_01805</name>
</gene>
<evidence type="ECO:0000313" key="2">
    <source>
        <dbReference type="Proteomes" id="UP000250321"/>
    </source>
</evidence>
<comment type="caution">
    <text evidence="1">The sequence shown here is derived from an EMBL/GenBank/DDBJ whole genome shotgun (WGS) entry which is preliminary data.</text>
</comment>
<dbReference type="EMBL" id="PJQY01000117">
    <property type="protein sequence ID" value="PQQ18210.1"/>
    <property type="molecule type" value="Genomic_DNA"/>
</dbReference>
<keyword evidence="2" id="KW-1185">Reference proteome</keyword>
<dbReference type="OrthoDB" id="1175393at2759"/>
<reference evidence="1 2" key="1">
    <citation type="submission" date="2018-02" db="EMBL/GenBank/DDBJ databases">
        <title>Draft genome of wild Prunus yedoensis var. nudiflora.</title>
        <authorList>
            <person name="Baek S."/>
            <person name="Kim J.-H."/>
            <person name="Choi K."/>
            <person name="Kim G.-B."/>
            <person name="Cho A."/>
            <person name="Jang H."/>
            <person name="Shin C.-H."/>
            <person name="Yu H.-J."/>
            <person name="Mun J.-H."/>
        </authorList>
    </citation>
    <scope>NUCLEOTIDE SEQUENCE [LARGE SCALE GENOMIC DNA]</scope>
    <source>
        <strain evidence="2">cv. Jeju island</strain>
        <tissue evidence="1">Leaf</tissue>
    </source>
</reference>
<dbReference type="Proteomes" id="UP000250321">
    <property type="component" value="Unassembled WGS sequence"/>
</dbReference>
<sequence>MPTTTNDLYKPYGRWFQQDVFSPEYRKPVGQRFGLSPEHPRIFSAPTMEEETTEEANEGDALPLISHNGAVVITAKEINSKPLPHANMGGNHNTIMDTSSLGTVMEFNEIHEENHHYLPPCH</sequence>
<evidence type="ECO:0000313" key="1">
    <source>
        <dbReference type="EMBL" id="PQQ18210.1"/>
    </source>
</evidence>
<dbReference type="AlphaFoldDB" id="A0A314ZHW2"/>
<protein>
    <submittedName>
        <fullName evidence="1">Uncharacterized protein</fullName>
    </submittedName>
</protein>
<proteinExistence type="predicted"/>
<accession>A0A314ZHW2</accession>
<organism evidence="1 2">
    <name type="scientific">Prunus yedoensis var. nudiflora</name>
    <dbReference type="NCBI Taxonomy" id="2094558"/>
    <lineage>
        <taxon>Eukaryota</taxon>
        <taxon>Viridiplantae</taxon>
        <taxon>Streptophyta</taxon>
        <taxon>Embryophyta</taxon>
        <taxon>Tracheophyta</taxon>
        <taxon>Spermatophyta</taxon>
        <taxon>Magnoliopsida</taxon>
        <taxon>eudicotyledons</taxon>
        <taxon>Gunneridae</taxon>
        <taxon>Pentapetalae</taxon>
        <taxon>rosids</taxon>
        <taxon>fabids</taxon>
        <taxon>Rosales</taxon>
        <taxon>Rosaceae</taxon>
        <taxon>Amygdaloideae</taxon>
        <taxon>Amygdaleae</taxon>
        <taxon>Prunus</taxon>
    </lineage>
</organism>